<sequence length="46" mass="5142">ELQEKMITCIRGLEKAKVIQPGWSAMVRSRLTTTSPCQATVFSMIT</sequence>
<name>Q4G1Y8_HUMAN</name>
<accession>Q4G1Y8</accession>
<reference evidence="1" key="1">
    <citation type="journal article" date="2005" name="Mol. Biol. Evol.">
        <title>Alu-SINE exonization: en route to protein-coding function.</title>
        <authorList>
            <person name="Krull M."/>
            <person name="Brosius J."/>
            <person name="Schmitz J."/>
        </authorList>
    </citation>
    <scope>NUCLEOTIDE SEQUENCE</scope>
</reference>
<organism evidence="1">
    <name type="scientific">Homo sapiens</name>
    <name type="common">Human</name>
    <dbReference type="NCBI Taxonomy" id="9606"/>
    <lineage>
        <taxon>Eukaryota</taxon>
        <taxon>Metazoa</taxon>
        <taxon>Chordata</taxon>
        <taxon>Craniata</taxon>
        <taxon>Vertebrata</taxon>
        <taxon>Euteleostomi</taxon>
        <taxon>Mammalia</taxon>
        <taxon>Eutheria</taxon>
        <taxon>Euarchontoglires</taxon>
        <taxon>Primates</taxon>
        <taxon>Haplorrhini</taxon>
        <taxon>Catarrhini</taxon>
        <taxon>Hominidae</taxon>
        <taxon>Homo</taxon>
    </lineage>
</organism>
<protein>
    <submittedName>
        <fullName evidence="1">Mitochondrial MTO1-3</fullName>
    </submittedName>
</protein>
<dbReference type="PeptideAtlas" id="Q4G1Y8"/>
<proteinExistence type="evidence at transcript level"/>
<feature type="non-terminal residue" evidence="1">
    <location>
        <position position="1"/>
    </location>
</feature>
<evidence type="ECO:0000313" key="1">
    <source>
        <dbReference type="EMBL" id="AAY51627.1"/>
    </source>
</evidence>
<dbReference type="EMBL" id="AY947715">
    <property type="protein sequence ID" value="AAY51627.1"/>
    <property type="molecule type" value="mRNA"/>
</dbReference>
<dbReference type="AlphaFoldDB" id="Q4G1Y8"/>